<evidence type="ECO:0000256" key="2">
    <source>
        <dbReference type="SAM" id="SignalP"/>
    </source>
</evidence>
<feature type="signal peptide" evidence="2">
    <location>
        <begin position="1"/>
        <end position="22"/>
    </location>
</feature>
<evidence type="ECO:0000313" key="3">
    <source>
        <dbReference type="EMBL" id="EJJ08465.1"/>
    </source>
</evidence>
<sequence>MNTPRRRAAVMAGVLASVSVVALGTASAAPQDSGKSTTAAVQPAPATDSARAHWQPPTHQKVSPGDPKAEFPTMNADYLISEVSPAQHRGWWYQSHLTGINVTWMAPSGRDPYDGWDWIEITDSKGNRVTWDWACGNDHCGAYGSTMIGLHLNKGEEYKAFYWSDGGRVTKGHLRAEFDFWA</sequence>
<organism evidence="3">
    <name type="scientific">Streptomyces auratus AGR0001</name>
    <dbReference type="NCBI Taxonomy" id="1160718"/>
    <lineage>
        <taxon>Bacteria</taxon>
        <taxon>Bacillati</taxon>
        <taxon>Actinomycetota</taxon>
        <taxon>Actinomycetes</taxon>
        <taxon>Kitasatosporales</taxon>
        <taxon>Streptomycetaceae</taxon>
        <taxon>Streptomyces</taxon>
    </lineage>
</organism>
<gene>
    <name evidence="3" type="ORF">SU9_03516</name>
</gene>
<dbReference type="HOGENOM" id="CLU_1481168_0_0_11"/>
<name>J2K7K9_9ACTN</name>
<feature type="chain" id="PRO_5038703590" description="Secreted protein" evidence="2">
    <location>
        <begin position="23"/>
        <end position="182"/>
    </location>
</feature>
<evidence type="ECO:0008006" key="4">
    <source>
        <dbReference type="Google" id="ProtNLM"/>
    </source>
</evidence>
<dbReference type="EMBL" id="AJGV01000028">
    <property type="protein sequence ID" value="EJJ08465.1"/>
    <property type="molecule type" value="Genomic_DNA"/>
</dbReference>
<proteinExistence type="predicted"/>
<comment type="caution">
    <text evidence="3">The sequence shown here is derived from an EMBL/GenBank/DDBJ whole genome shotgun (WGS) entry which is preliminary data.</text>
</comment>
<dbReference type="PATRIC" id="fig|1160718.3.peg.728"/>
<dbReference type="RefSeq" id="WP_006602287.1">
    <property type="nucleotide sequence ID" value="NZ_CP072931.1"/>
</dbReference>
<dbReference type="eggNOG" id="ENOG5031NBH">
    <property type="taxonomic scope" value="Bacteria"/>
</dbReference>
<keyword evidence="2" id="KW-0732">Signal</keyword>
<dbReference type="AlphaFoldDB" id="J2K7K9"/>
<protein>
    <recommendedName>
        <fullName evidence="4">Secreted protein</fullName>
    </recommendedName>
</protein>
<feature type="region of interest" description="Disordered" evidence="1">
    <location>
        <begin position="27"/>
        <end position="68"/>
    </location>
</feature>
<evidence type="ECO:0000256" key="1">
    <source>
        <dbReference type="SAM" id="MobiDB-lite"/>
    </source>
</evidence>
<reference evidence="3" key="1">
    <citation type="journal article" date="2012" name="J. Bacteriol.">
        <title>Genome Sequence of Streptomyces auratus Strain AGR0001, a Phoslactomycin-Producing Actinomycete.</title>
        <authorList>
            <person name="Han X."/>
            <person name="Li M."/>
            <person name="Ding Z."/>
            <person name="Zhao J."/>
            <person name="Ji K."/>
            <person name="Wen M."/>
            <person name="Lu T."/>
        </authorList>
    </citation>
    <scope>NUCLEOTIDE SEQUENCE [LARGE SCALE GENOMIC DNA]</scope>
    <source>
        <strain evidence="3">AGR0001</strain>
    </source>
</reference>
<accession>J2K7K9</accession>